<accession>A0A1D9P307</accession>
<evidence type="ECO:0000256" key="2">
    <source>
        <dbReference type="ARBA" id="ARBA00004691"/>
    </source>
</evidence>
<evidence type="ECO:0000256" key="4">
    <source>
        <dbReference type="ARBA" id="ARBA00012622"/>
    </source>
</evidence>
<keyword evidence="10 17" id="KW-0560">Oxidoreductase</keyword>
<feature type="binding site" evidence="17">
    <location>
        <position position="128"/>
    </location>
    <ligand>
        <name>[4Fe-4S] cluster</name>
        <dbReference type="ChEBI" id="CHEBI:49883"/>
    </ligand>
</feature>
<comment type="function">
    <text evidence="1 17">Catalyzes the conversion of epoxyqueuosine (oQ) to queuosine (Q), which is a hypermodified base found in the wobble positions of tRNA(Asp), tRNA(Asn), tRNA(His) and tRNA(Tyr).</text>
</comment>
<evidence type="ECO:0000256" key="10">
    <source>
        <dbReference type="ARBA" id="ARBA00023002"/>
    </source>
</evidence>
<dbReference type="InterPro" id="IPR003828">
    <property type="entry name" value="QueH"/>
</dbReference>
<evidence type="ECO:0000313" key="18">
    <source>
        <dbReference type="EMBL" id="AOZ96734.1"/>
    </source>
</evidence>
<evidence type="ECO:0000313" key="19">
    <source>
        <dbReference type="Proteomes" id="UP000179284"/>
    </source>
</evidence>
<dbReference type="HAMAP" id="MF_02089">
    <property type="entry name" value="QueH"/>
    <property type="match status" value="1"/>
</dbReference>
<comment type="similarity">
    <text evidence="3 17">Belongs to the QueH family.</text>
</comment>
<dbReference type="GO" id="GO:0051539">
    <property type="term" value="F:4 iron, 4 sulfur cluster binding"/>
    <property type="evidence" value="ECO:0007669"/>
    <property type="project" value="UniProtKB-UniRule"/>
</dbReference>
<comment type="pathway">
    <text evidence="2 17">tRNA modification; tRNA-queuosine biosynthesis.</text>
</comment>
<feature type="binding site" evidence="17">
    <location>
        <position position="31"/>
    </location>
    <ligand>
        <name>[4Fe-4S] cluster</name>
        <dbReference type="ChEBI" id="CHEBI:49883"/>
    </ligand>
</feature>
<evidence type="ECO:0000256" key="6">
    <source>
        <dbReference type="ARBA" id="ARBA00022485"/>
    </source>
</evidence>
<dbReference type="GO" id="GO:0052693">
    <property type="term" value="F:epoxyqueuosine reductase activity"/>
    <property type="evidence" value="ECO:0007669"/>
    <property type="project" value="UniProtKB-UniRule"/>
</dbReference>
<protein>
    <recommendedName>
        <fullName evidence="5 17">Epoxyqueuosine reductase QueH</fullName>
        <ecNumber evidence="4 17">1.17.99.6</ecNumber>
    </recommendedName>
    <alternativeName>
        <fullName evidence="15 17">Queuosine biosynthesis protein QueH</fullName>
    </alternativeName>
</protein>
<evidence type="ECO:0000256" key="16">
    <source>
        <dbReference type="ARBA" id="ARBA00047415"/>
    </source>
</evidence>
<keyword evidence="19" id="KW-1185">Reference proteome</keyword>
<organism evidence="18 19">
    <name type="scientific">Butyrivibrio hungatei</name>
    <dbReference type="NCBI Taxonomy" id="185008"/>
    <lineage>
        <taxon>Bacteria</taxon>
        <taxon>Bacillati</taxon>
        <taxon>Bacillota</taxon>
        <taxon>Clostridia</taxon>
        <taxon>Lachnospirales</taxon>
        <taxon>Lachnospiraceae</taxon>
        <taxon>Butyrivibrio</taxon>
    </lineage>
</organism>
<dbReference type="Proteomes" id="UP000179284">
    <property type="component" value="Chromosome I"/>
</dbReference>
<gene>
    <name evidence="17" type="primary">queH</name>
    <name evidence="18" type="ORF">bhn_I1701</name>
</gene>
<keyword evidence="11 17" id="KW-0408">Iron</keyword>
<name>A0A1D9P307_9FIRM</name>
<keyword evidence="14 17" id="KW-0676">Redox-active center</keyword>
<dbReference type="KEGG" id="bhu:bhn_I1701"/>
<dbReference type="OrthoDB" id="9801033at2"/>
<reference evidence="19" key="1">
    <citation type="submission" date="2016-10" db="EMBL/GenBank/DDBJ databases">
        <title>The complete genome sequence of the rumen bacterium Butyrivibrio hungatei MB2003.</title>
        <authorList>
            <person name="Palevich N."/>
            <person name="Kelly W.J."/>
            <person name="Leahy S.C."/>
            <person name="Altermann E."/>
            <person name="Rakonjac J."/>
            <person name="Attwood G.T."/>
        </authorList>
    </citation>
    <scope>NUCLEOTIDE SEQUENCE [LARGE SCALE GENOMIC DNA]</scope>
    <source>
        <strain evidence="19">MB2003</strain>
    </source>
</reference>
<evidence type="ECO:0000256" key="8">
    <source>
        <dbReference type="ARBA" id="ARBA00022723"/>
    </source>
</evidence>
<feature type="disulfide bond" description="Redox-active" evidence="17">
    <location>
        <begin position="216"/>
        <end position="218"/>
    </location>
</feature>
<dbReference type="RefSeq" id="WP_071176399.1">
    <property type="nucleotide sequence ID" value="NZ_CP017831.1"/>
</dbReference>
<dbReference type="EMBL" id="CP017831">
    <property type="protein sequence ID" value="AOZ96734.1"/>
    <property type="molecule type" value="Genomic_DNA"/>
</dbReference>
<evidence type="ECO:0000256" key="12">
    <source>
        <dbReference type="ARBA" id="ARBA00023014"/>
    </source>
</evidence>
<keyword evidence="6 17" id="KW-0004">4Fe-4S</keyword>
<feature type="binding site" evidence="17">
    <location>
        <position position="131"/>
    </location>
    <ligand>
        <name>[4Fe-4S] cluster</name>
        <dbReference type="ChEBI" id="CHEBI:49883"/>
    </ligand>
</feature>
<comment type="catalytic activity">
    <reaction evidence="16 17">
        <text>epoxyqueuosine(34) in tRNA + AH2 = queuosine(34) in tRNA + A + H2O</text>
        <dbReference type="Rhea" id="RHEA:32159"/>
        <dbReference type="Rhea" id="RHEA-COMP:18571"/>
        <dbReference type="Rhea" id="RHEA-COMP:18582"/>
        <dbReference type="ChEBI" id="CHEBI:13193"/>
        <dbReference type="ChEBI" id="CHEBI:15377"/>
        <dbReference type="ChEBI" id="CHEBI:17499"/>
        <dbReference type="ChEBI" id="CHEBI:194431"/>
        <dbReference type="ChEBI" id="CHEBI:194443"/>
        <dbReference type="EC" id="1.17.99.6"/>
    </reaction>
</comment>
<dbReference type="Pfam" id="PF02677">
    <property type="entry name" value="QueH"/>
    <property type="match status" value="1"/>
</dbReference>
<dbReference type="GO" id="GO:0046872">
    <property type="term" value="F:metal ion binding"/>
    <property type="evidence" value="ECO:0007669"/>
    <property type="project" value="UniProtKB-KW"/>
</dbReference>
<dbReference type="GO" id="GO:0008616">
    <property type="term" value="P:tRNA queuosine(34) biosynthetic process"/>
    <property type="evidence" value="ECO:0007669"/>
    <property type="project" value="UniProtKB-UniRule"/>
</dbReference>
<evidence type="ECO:0000256" key="17">
    <source>
        <dbReference type="HAMAP-Rule" id="MF_02089"/>
    </source>
</evidence>
<dbReference type="EC" id="1.17.99.6" evidence="4 17"/>
<keyword evidence="12 17" id="KW-0411">Iron-sulfur</keyword>
<evidence type="ECO:0000256" key="7">
    <source>
        <dbReference type="ARBA" id="ARBA00022694"/>
    </source>
</evidence>
<evidence type="ECO:0000256" key="3">
    <source>
        <dbReference type="ARBA" id="ARBA00008207"/>
    </source>
</evidence>
<evidence type="ECO:0000256" key="13">
    <source>
        <dbReference type="ARBA" id="ARBA00023157"/>
    </source>
</evidence>
<evidence type="ECO:0000256" key="11">
    <source>
        <dbReference type="ARBA" id="ARBA00023004"/>
    </source>
</evidence>
<dbReference type="PANTHER" id="PTHR36701:SF1">
    <property type="entry name" value="EPOXYQUEUOSINE REDUCTASE QUEH"/>
    <property type="match status" value="1"/>
</dbReference>
<evidence type="ECO:0000256" key="5">
    <source>
        <dbReference type="ARBA" id="ARBA00016895"/>
    </source>
</evidence>
<sequence length="238" mass="27562">MNKRNYAKELENQISEFQKKKEYPRLLLHACCAPCSSYCLEYLREFFDVTVFFYNPNITSEGEYSKRVAEEKRLIEEYNRQIDEGCFDGMNSDENARKIGIIEGNHDPKVFYDAVKGYEDCKEGGERCRKCFELRLLETAKSAAENGFEFFTTTLTISPLKNADVLNEVGEEAARDMSQKSGKTITFLPSDFKKKNGYKRSIELSQKFGLYRQDFCGCSFSKAQREKEKKEREGELNG</sequence>
<keyword evidence="7 17" id="KW-0819">tRNA processing</keyword>
<keyword evidence="13 17" id="KW-1015">Disulfide bond</keyword>
<evidence type="ECO:0000256" key="9">
    <source>
        <dbReference type="ARBA" id="ARBA00022785"/>
    </source>
</evidence>
<dbReference type="UniPathway" id="UPA00392"/>
<evidence type="ECO:0000256" key="14">
    <source>
        <dbReference type="ARBA" id="ARBA00023284"/>
    </source>
</evidence>
<keyword evidence="8 17" id="KW-0479">Metal-binding</keyword>
<dbReference type="AlphaFoldDB" id="A0A1D9P307"/>
<feature type="binding site" evidence="17">
    <location>
        <position position="32"/>
    </location>
    <ligand>
        <name>[4Fe-4S] cluster</name>
        <dbReference type="ChEBI" id="CHEBI:49883"/>
    </ligand>
</feature>
<keyword evidence="9 17" id="KW-0671">Queuosine biosynthesis</keyword>
<dbReference type="PANTHER" id="PTHR36701">
    <property type="entry name" value="EPOXYQUEUOSINE REDUCTASE QUEH"/>
    <property type="match status" value="1"/>
</dbReference>
<evidence type="ECO:0000256" key="1">
    <source>
        <dbReference type="ARBA" id="ARBA00002268"/>
    </source>
</evidence>
<evidence type="ECO:0000256" key="15">
    <source>
        <dbReference type="ARBA" id="ARBA00031446"/>
    </source>
</evidence>
<proteinExistence type="inferred from homology"/>